<feature type="region of interest" description="Disordered" evidence="1">
    <location>
        <begin position="190"/>
        <end position="217"/>
    </location>
</feature>
<feature type="compositionally biased region" description="Basic and acidic residues" evidence="1">
    <location>
        <begin position="8"/>
        <end position="23"/>
    </location>
</feature>
<sequence>MNQSNNRAELHRYPQNDEGRLSENDGNLQGGQCGQIRQGCLYRKSRPGPKDVSHYLQGSCTPSGETRCSDRMETTNLILMSVSFGGVITYPNSNNNNIKDEKSLKNRFNCGILRSSLKINGSFISIRLVSSKLRKREDGSVVTTNNNSNHQNQNTTVIEAEVRTPPPTPAIPLEPPPFLWRYSTSSQFSLSNTDQHDLSRQSKTRSRPQNGSSACRI</sequence>
<dbReference type="EMBL" id="CADCXU010014449">
    <property type="protein sequence ID" value="CAB0004101.1"/>
    <property type="molecule type" value="Genomic_DNA"/>
</dbReference>
<proteinExistence type="predicted"/>
<feature type="region of interest" description="Disordered" evidence="1">
    <location>
        <begin position="1"/>
        <end position="30"/>
    </location>
</feature>
<gene>
    <name evidence="2" type="ORF">NTEN_LOCUS9578</name>
</gene>
<evidence type="ECO:0000313" key="3">
    <source>
        <dbReference type="Proteomes" id="UP000479000"/>
    </source>
</evidence>
<evidence type="ECO:0000313" key="2">
    <source>
        <dbReference type="EMBL" id="CAB0004101.1"/>
    </source>
</evidence>
<evidence type="ECO:0000256" key="1">
    <source>
        <dbReference type="SAM" id="MobiDB-lite"/>
    </source>
</evidence>
<protein>
    <submittedName>
        <fullName evidence="2">Uncharacterized protein</fullName>
    </submittedName>
</protein>
<dbReference type="OrthoDB" id="6621161at2759"/>
<reference evidence="2 3" key="1">
    <citation type="submission" date="2020-02" db="EMBL/GenBank/DDBJ databases">
        <authorList>
            <person name="Ferguson B K."/>
        </authorList>
    </citation>
    <scope>NUCLEOTIDE SEQUENCE [LARGE SCALE GENOMIC DNA]</scope>
</reference>
<dbReference type="AlphaFoldDB" id="A0A6H5GP16"/>
<keyword evidence="3" id="KW-1185">Reference proteome</keyword>
<name>A0A6H5GP16_9HEMI</name>
<accession>A0A6H5GP16</accession>
<feature type="compositionally biased region" description="Polar residues" evidence="1">
    <location>
        <begin position="207"/>
        <end position="217"/>
    </location>
</feature>
<dbReference type="Proteomes" id="UP000479000">
    <property type="component" value="Unassembled WGS sequence"/>
</dbReference>
<organism evidence="2 3">
    <name type="scientific">Nesidiocoris tenuis</name>
    <dbReference type="NCBI Taxonomy" id="355587"/>
    <lineage>
        <taxon>Eukaryota</taxon>
        <taxon>Metazoa</taxon>
        <taxon>Ecdysozoa</taxon>
        <taxon>Arthropoda</taxon>
        <taxon>Hexapoda</taxon>
        <taxon>Insecta</taxon>
        <taxon>Pterygota</taxon>
        <taxon>Neoptera</taxon>
        <taxon>Paraneoptera</taxon>
        <taxon>Hemiptera</taxon>
        <taxon>Heteroptera</taxon>
        <taxon>Panheteroptera</taxon>
        <taxon>Cimicomorpha</taxon>
        <taxon>Miridae</taxon>
        <taxon>Dicyphina</taxon>
        <taxon>Nesidiocoris</taxon>
    </lineage>
</organism>